<keyword evidence="1" id="KW-0812">Transmembrane</keyword>
<feature type="transmembrane region" description="Helical" evidence="1">
    <location>
        <begin position="309"/>
        <end position="330"/>
    </location>
</feature>
<dbReference type="EMBL" id="HBHQ01007783">
    <property type="protein sequence ID" value="CAD9813380.1"/>
    <property type="molecule type" value="Transcribed_RNA"/>
</dbReference>
<evidence type="ECO:0000256" key="1">
    <source>
        <dbReference type="SAM" id="Phobius"/>
    </source>
</evidence>
<proteinExistence type="predicted"/>
<evidence type="ECO:0000313" key="2">
    <source>
        <dbReference type="EMBL" id="CAD9813380.1"/>
    </source>
</evidence>
<protein>
    <submittedName>
        <fullName evidence="2">Uncharacterized protein</fullName>
    </submittedName>
</protein>
<gene>
    <name evidence="2" type="ORF">ASEP1449_LOCUS5205</name>
</gene>
<dbReference type="AlphaFoldDB" id="A0A7S2UCC2"/>
<keyword evidence="1" id="KW-0472">Membrane</keyword>
<organism evidence="2">
    <name type="scientific">Attheya septentrionalis</name>
    <dbReference type="NCBI Taxonomy" id="420275"/>
    <lineage>
        <taxon>Eukaryota</taxon>
        <taxon>Sar</taxon>
        <taxon>Stramenopiles</taxon>
        <taxon>Ochrophyta</taxon>
        <taxon>Bacillariophyta</taxon>
        <taxon>Coscinodiscophyceae</taxon>
        <taxon>Chaetocerotophycidae</taxon>
        <taxon>Chaetocerotales</taxon>
        <taxon>Attheyaceae</taxon>
        <taxon>Attheya</taxon>
    </lineage>
</organism>
<keyword evidence="1" id="KW-1133">Transmembrane helix</keyword>
<name>A0A7S2UCC2_9STRA</name>
<reference evidence="2" key="1">
    <citation type="submission" date="2021-01" db="EMBL/GenBank/DDBJ databases">
        <authorList>
            <person name="Corre E."/>
            <person name="Pelletier E."/>
            <person name="Niang G."/>
            <person name="Scheremetjew M."/>
            <person name="Finn R."/>
            <person name="Kale V."/>
            <person name="Holt S."/>
            <person name="Cochrane G."/>
            <person name="Meng A."/>
            <person name="Brown T."/>
            <person name="Cohen L."/>
        </authorList>
    </citation>
    <scope>NUCLEOTIDE SEQUENCE</scope>
    <source>
        <strain evidence="2">CCMP2084</strain>
    </source>
</reference>
<accession>A0A7S2UCC2</accession>
<sequence length="388" mass="42316">MNANVVKKFERGALAFVSDIFSTNTDADLNITTVTVIDQSVVVSLDGRALASYYNTRRKLSEGVVVEFQIRAETNEATPAEFNFGTTIRNGFVTNFEGFEQTLSEFAPFFKVLETKDGSLLDPIPTATPSIAPSVREVHLYSDFVHIKLQLDALLVGDSYDVFETEAFTFLSRNLDSKPNVPVTVTSVSIVNQFLFQEAVTNTNNETLGFNPVLVVKLFVSGESTSDSLHFQDEIFLGFVSNFFLFEQALAQASPIFEGLTSSTNDGPILDFPTESPLVPSSAPSSASLQVNPINQTPTGKSSPNFSPGMIAIISACGLALVFLSAIVIVRYNNRHSVFRTSLHSPPDDGNGDTRARNTLQNLTIWSEGSSDIIEVGPNEVCVFRLHT</sequence>